<feature type="transmembrane region" description="Helical" evidence="1">
    <location>
        <begin position="43"/>
        <end position="63"/>
    </location>
</feature>
<dbReference type="Proteomes" id="UP000887540">
    <property type="component" value="Unplaced"/>
</dbReference>
<evidence type="ECO:0000313" key="4">
    <source>
        <dbReference type="WBParaSite" id="ACRNAN_Path_822.g3127.t1"/>
    </source>
</evidence>
<evidence type="ECO:0000256" key="1">
    <source>
        <dbReference type="SAM" id="Phobius"/>
    </source>
</evidence>
<proteinExistence type="predicted"/>
<accession>A0A914CDF3</accession>
<evidence type="ECO:0000313" key="3">
    <source>
        <dbReference type="Proteomes" id="UP000887540"/>
    </source>
</evidence>
<protein>
    <submittedName>
        <fullName evidence="4">G-protein coupled receptors family 1 profile domain-containing protein</fullName>
    </submittedName>
</protein>
<dbReference type="AlphaFoldDB" id="A0A914CDF3"/>
<organism evidence="3 4">
    <name type="scientific">Acrobeloides nanus</name>
    <dbReference type="NCBI Taxonomy" id="290746"/>
    <lineage>
        <taxon>Eukaryota</taxon>
        <taxon>Metazoa</taxon>
        <taxon>Ecdysozoa</taxon>
        <taxon>Nematoda</taxon>
        <taxon>Chromadorea</taxon>
        <taxon>Rhabditida</taxon>
        <taxon>Tylenchina</taxon>
        <taxon>Cephalobomorpha</taxon>
        <taxon>Cephaloboidea</taxon>
        <taxon>Cephalobidae</taxon>
        <taxon>Acrobeloides</taxon>
    </lineage>
</organism>
<evidence type="ECO:0000256" key="2">
    <source>
        <dbReference type="SAM" id="SignalP"/>
    </source>
</evidence>
<feature type="transmembrane region" description="Helical" evidence="1">
    <location>
        <begin position="119"/>
        <end position="139"/>
    </location>
</feature>
<keyword evidence="1" id="KW-0812">Transmembrane</keyword>
<feature type="chain" id="PRO_5036811112" evidence="2">
    <location>
        <begin position="16"/>
        <end position="170"/>
    </location>
</feature>
<sequence length="170" mass="19326">MVLPVLLASLIIVNGEEYGSTEIPGNCEFSGATYPIINDFVRIVRASATLIGILIYIPITIRLRKVFHNNGSFKVLSLAQRKNLIRYNLIVSSMVINELLLIVVPDLILVLWPDANFRMYLFDVTALKGLVNVCIIIFLQKELRNYYLENFFKKVINKSAIVFVYSLTPN</sequence>
<keyword evidence="2" id="KW-0732">Signal</keyword>
<keyword evidence="3" id="KW-1185">Reference proteome</keyword>
<feature type="transmembrane region" description="Helical" evidence="1">
    <location>
        <begin position="84"/>
        <end position="113"/>
    </location>
</feature>
<dbReference type="WBParaSite" id="ACRNAN_Path_822.g3127.t1">
    <property type="protein sequence ID" value="ACRNAN_Path_822.g3127.t1"/>
    <property type="gene ID" value="ACRNAN_Path_822.g3127"/>
</dbReference>
<keyword evidence="1" id="KW-1133">Transmembrane helix</keyword>
<feature type="signal peptide" evidence="2">
    <location>
        <begin position="1"/>
        <end position="15"/>
    </location>
</feature>
<keyword evidence="1" id="KW-0472">Membrane</keyword>
<name>A0A914CDF3_9BILA</name>
<reference evidence="4" key="1">
    <citation type="submission" date="2022-11" db="UniProtKB">
        <authorList>
            <consortium name="WormBaseParasite"/>
        </authorList>
    </citation>
    <scope>IDENTIFICATION</scope>
</reference>